<accession>X1QA80</accession>
<dbReference type="AlphaFoldDB" id="X1QA80"/>
<gene>
    <name evidence="2" type="ORF">S06H3_67192</name>
</gene>
<feature type="non-terminal residue" evidence="2">
    <location>
        <position position="1"/>
    </location>
</feature>
<name>X1QA80_9ZZZZ</name>
<evidence type="ECO:0000256" key="1">
    <source>
        <dbReference type="SAM" id="MobiDB-lite"/>
    </source>
</evidence>
<feature type="region of interest" description="Disordered" evidence="1">
    <location>
        <begin position="1"/>
        <end position="29"/>
    </location>
</feature>
<comment type="caution">
    <text evidence="2">The sequence shown here is derived from an EMBL/GenBank/DDBJ whole genome shotgun (WGS) entry which is preliminary data.</text>
</comment>
<proteinExistence type="predicted"/>
<reference evidence="2" key="1">
    <citation type="journal article" date="2014" name="Front. Microbiol.">
        <title>High frequency of phylogenetically diverse reductive dehalogenase-homologous genes in deep subseafloor sedimentary metagenomes.</title>
        <authorList>
            <person name="Kawai M."/>
            <person name="Futagami T."/>
            <person name="Toyoda A."/>
            <person name="Takaki Y."/>
            <person name="Nishi S."/>
            <person name="Hori S."/>
            <person name="Arai W."/>
            <person name="Tsubouchi T."/>
            <person name="Morono Y."/>
            <person name="Uchiyama I."/>
            <person name="Ito T."/>
            <person name="Fujiyama A."/>
            <person name="Inagaki F."/>
            <person name="Takami H."/>
        </authorList>
    </citation>
    <scope>NUCLEOTIDE SEQUENCE</scope>
    <source>
        <strain evidence="2">Expedition CK06-06</strain>
    </source>
</reference>
<sequence length="29" mass="3123">IETLANSKSVPPQAVSQASVKSVRRPMQL</sequence>
<feature type="compositionally biased region" description="Polar residues" evidence="1">
    <location>
        <begin position="1"/>
        <end position="20"/>
    </location>
</feature>
<dbReference type="EMBL" id="BARV01046352">
    <property type="protein sequence ID" value="GAI65118.1"/>
    <property type="molecule type" value="Genomic_DNA"/>
</dbReference>
<organism evidence="2">
    <name type="scientific">marine sediment metagenome</name>
    <dbReference type="NCBI Taxonomy" id="412755"/>
    <lineage>
        <taxon>unclassified sequences</taxon>
        <taxon>metagenomes</taxon>
        <taxon>ecological metagenomes</taxon>
    </lineage>
</organism>
<protein>
    <submittedName>
        <fullName evidence="2">Uncharacterized protein</fullName>
    </submittedName>
</protein>
<evidence type="ECO:0000313" key="2">
    <source>
        <dbReference type="EMBL" id="GAI65118.1"/>
    </source>
</evidence>